<keyword evidence="2" id="KW-1185">Reference proteome</keyword>
<dbReference type="Proteomes" id="UP000309038">
    <property type="component" value="Unassembled WGS sequence"/>
</dbReference>
<name>A0A4S4KEI0_9APHY</name>
<comment type="caution">
    <text evidence="1">The sequence shown here is derived from an EMBL/GenBank/DDBJ whole genome shotgun (WGS) entry which is preliminary data.</text>
</comment>
<proteinExistence type="predicted"/>
<protein>
    <submittedName>
        <fullName evidence="1">Uncharacterized protein</fullName>
    </submittedName>
</protein>
<organism evidence="1 2">
    <name type="scientific">Hermanssonia centrifuga</name>
    <dbReference type="NCBI Taxonomy" id="98765"/>
    <lineage>
        <taxon>Eukaryota</taxon>
        <taxon>Fungi</taxon>
        <taxon>Dikarya</taxon>
        <taxon>Basidiomycota</taxon>
        <taxon>Agaricomycotina</taxon>
        <taxon>Agaricomycetes</taxon>
        <taxon>Polyporales</taxon>
        <taxon>Meruliaceae</taxon>
        <taxon>Hermanssonia</taxon>
    </lineage>
</organism>
<sequence length="178" mass="19487">MTPFIFLIETASAVPFAGRVALAGTVLATSSVSTALVAWCGQPYVTSLRWLPSHESTSEASDAAGKQASGVELMTMTLGLHRRITRVYDTAFLVPTNRPFAKWELAEAFKLPETEAQAEKCKTLPREETIAETTDKEGSVIGRWIVKWDESGTGACRGVGKINRYFNVHEELLNGPLR</sequence>
<evidence type="ECO:0000313" key="2">
    <source>
        <dbReference type="Proteomes" id="UP000309038"/>
    </source>
</evidence>
<reference evidence="1 2" key="1">
    <citation type="submission" date="2019-02" db="EMBL/GenBank/DDBJ databases">
        <title>Genome sequencing of the rare red list fungi Phlebia centrifuga.</title>
        <authorList>
            <person name="Buettner E."/>
            <person name="Kellner H."/>
        </authorList>
    </citation>
    <scope>NUCLEOTIDE SEQUENCE [LARGE SCALE GENOMIC DNA]</scope>
    <source>
        <strain evidence="1 2">DSM 108282</strain>
    </source>
</reference>
<accession>A0A4S4KEI0</accession>
<dbReference type="AlphaFoldDB" id="A0A4S4KEI0"/>
<evidence type="ECO:0000313" key="1">
    <source>
        <dbReference type="EMBL" id="THG96453.1"/>
    </source>
</evidence>
<dbReference type="EMBL" id="SGPJ01000234">
    <property type="protein sequence ID" value="THG96453.1"/>
    <property type="molecule type" value="Genomic_DNA"/>
</dbReference>
<gene>
    <name evidence="1" type="ORF">EW026_g5380</name>
</gene>